<name>A0ABQ7GLR8_DUNSA</name>
<sequence>MRGGGTAGLGTGAKGSHGDPQNRPCENGGYVSLSEDGIGKHLYWYMAESESKPAEDPVVLWLNGGPGCSSFDGFVYEHGPFLFNYINGGKGYTLRENPHSWNKIANMMYLDSPAGVGLSYSNRGTSDYFTNDDTTAADAEAMLRKWFADHPQFQGNEFFISGESYAGVYVPNLAKAVVEGNLAGKTPYINLKGYMVGNGCTDLEVDGNALPLFAAGKSLISQRDFVDLNAACSNNIWNSTRGSQCDKDLAGLVEDIADLNIYDILEPCFTGSPQEGASNDHSAPLPTAHMPKVLATHGRRWPALGSTPHPGRVHNWAHLGLTPPCTDVRVAMKWLNDPEVRQAIHAAPISAIGQWSICSDMVLYERTIPSLIPIHKDLTQKHGLRALIYSGDHDAAVPHTGSEAWTSALGFPVTSRWHPWYFSNQVAGYATEYTNLTYATVLGAGHMVPQNKPREALEMFERFLSKKTI</sequence>
<dbReference type="PROSITE" id="PS00560">
    <property type="entry name" value="CARBOXYPEPT_SER_HIS"/>
    <property type="match status" value="1"/>
</dbReference>
<dbReference type="Proteomes" id="UP000815325">
    <property type="component" value="Unassembled WGS sequence"/>
</dbReference>
<feature type="compositionally biased region" description="Gly residues" evidence="3">
    <location>
        <begin position="1"/>
        <end position="15"/>
    </location>
</feature>
<dbReference type="PANTHER" id="PTHR11802:SF254">
    <property type="entry name" value="SERINE CARBOXYPEPTIDASE-LIKE 20"/>
    <property type="match status" value="1"/>
</dbReference>
<organism evidence="4 5">
    <name type="scientific">Dunaliella salina</name>
    <name type="common">Green alga</name>
    <name type="synonym">Protococcus salinus</name>
    <dbReference type="NCBI Taxonomy" id="3046"/>
    <lineage>
        <taxon>Eukaryota</taxon>
        <taxon>Viridiplantae</taxon>
        <taxon>Chlorophyta</taxon>
        <taxon>core chlorophytes</taxon>
        <taxon>Chlorophyceae</taxon>
        <taxon>CS clade</taxon>
        <taxon>Chlamydomonadales</taxon>
        <taxon>Dunaliellaceae</taxon>
        <taxon>Dunaliella</taxon>
    </lineage>
</organism>
<keyword evidence="2 4" id="KW-0121">Carboxypeptidase</keyword>
<protein>
    <recommendedName>
        <fullName evidence="2">Carboxypeptidase</fullName>
        <ecNumber evidence="2">3.4.16.-</ecNumber>
    </recommendedName>
</protein>
<dbReference type="Pfam" id="PF00450">
    <property type="entry name" value="Peptidase_S10"/>
    <property type="match status" value="1"/>
</dbReference>
<dbReference type="GO" id="GO:0004180">
    <property type="term" value="F:carboxypeptidase activity"/>
    <property type="evidence" value="ECO:0007669"/>
    <property type="project" value="UniProtKB-KW"/>
</dbReference>
<evidence type="ECO:0000256" key="3">
    <source>
        <dbReference type="SAM" id="MobiDB-lite"/>
    </source>
</evidence>
<dbReference type="PANTHER" id="PTHR11802">
    <property type="entry name" value="SERINE PROTEASE FAMILY S10 SERINE CARBOXYPEPTIDASE"/>
    <property type="match status" value="1"/>
</dbReference>
<keyword evidence="2" id="KW-0645">Protease</keyword>
<accession>A0ABQ7GLR8</accession>
<dbReference type="InterPro" id="IPR018202">
    <property type="entry name" value="Ser_caboxypep_ser_AS"/>
</dbReference>
<reference evidence="4" key="1">
    <citation type="submission" date="2017-08" db="EMBL/GenBank/DDBJ databases">
        <authorList>
            <person name="Polle J.E."/>
            <person name="Barry K."/>
            <person name="Cushman J."/>
            <person name="Schmutz J."/>
            <person name="Tran D."/>
            <person name="Hathwaick L.T."/>
            <person name="Yim W.C."/>
            <person name="Jenkins J."/>
            <person name="Mckie-Krisberg Z.M."/>
            <person name="Prochnik S."/>
            <person name="Lindquist E."/>
            <person name="Dockter R.B."/>
            <person name="Adam C."/>
            <person name="Molina H."/>
            <person name="Bunkerborg J."/>
            <person name="Jin E."/>
            <person name="Buchheim M."/>
            <person name="Magnuson J."/>
        </authorList>
    </citation>
    <scope>NUCLEOTIDE SEQUENCE</scope>
    <source>
        <strain evidence="4">CCAP 19/18</strain>
    </source>
</reference>
<dbReference type="SUPFAM" id="SSF53474">
    <property type="entry name" value="alpha/beta-Hydrolases"/>
    <property type="match status" value="1"/>
</dbReference>
<keyword evidence="2" id="KW-0378">Hydrolase</keyword>
<evidence type="ECO:0000313" key="5">
    <source>
        <dbReference type="Proteomes" id="UP000815325"/>
    </source>
</evidence>
<dbReference type="EC" id="3.4.16.-" evidence="2"/>
<comment type="similarity">
    <text evidence="1 2">Belongs to the peptidase S10 family.</text>
</comment>
<evidence type="ECO:0000256" key="1">
    <source>
        <dbReference type="ARBA" id="ARBA00009431"/>
    </source>
</evidence>
<dbReference type="InterPro" id="IPR033124">
    <property type="entry name" value="Ser_caboxypep_his_AS"/>
</dbReference>
<dbReference type="InterPro" id="IPR001563">
    <property type="entry name" value="Peptidase_S10"/>
</dbReference>
<dbReference type="PRINTS" id="PR00724">
    <property type="entry name" value="CRBOXYPTASEC"/>
</dbReference>
<dbReference type="InterPro" id="IPR029058">
    <property type="entry name" value="AB_hydrolase_fold"/>
</dbReference>
<dbReference type="EMBL" id="MU069702">
    <property type="protein sequence ID" value="KAF5835512.1"/>
    <property type="molecule type" value="Genomic_DNA"/>
</dbReference>
<keyword evidence="5" id="KW-1185">Reference proteome</keyword>
<evidence type="ECO:0000313" key="4">
    <source>
        <dbReference type="EMBL" id="KAF5835512.1"/>
    </source>
</evidence>
<feature type="region of interest" description="Disordered" evidence="3">
    <location>
        <begin position="1"/>
        <end position="30"/>
    </location>
</feature>
<comment type="caution">
    <text evidence="4">The sequence shown here is derived from an EMBL/GenBank/DDBJ whole genome shotgun (WGS) entry which is preliminary data.</text>
</comment>
<gene>
    <name evidence="4" type="ORF">DUNSADRAFT_7296</name>
</gene>
<dbReference type="Gene3D" id="3.40.50.1820">
    <property type="entry name" value="alpha/beta hydrolase"/>
    <property type="match status" value="1"/>
</dbReference>
<evidence type="ECO:0000256" key="2">
    <source>
        <dbReference type="RuleBase" id="RU361156"/>
    </source>
</evidence>
<proteinExistence type="inferred from homology"/>
<dbReference type="PROSITE" id="PS00131">
    <property type="entry name" value="CARBOXYPEPT_SER_SER"/>
    <property type="match status" value="1"/>
</dbReference>